<protein>
    <recommendedName>
        <fullName evidence="5">Peptidoglycan hydrolase FlgJ</fullName>
    </recommendedName>
    <alternativeName>
        <fullName evidence="10">Muramidase FlgJ</fullName>
    </alternativeName>
</protein>
<evidence type="ECO:0000256" key="9">
    <source>
        <dbReference type="ARBA" id="ARBA00023316"/>
    </source>
</evidence>
<dbReference type="GO" id="GO:0071555">
    <property type="term" value="P:cell wall organization"/>
    <property type="evidence" value="ECO:0007669"/>
    <property type="project" value="UniProtKB-KW"/>
</dbReference>
<feature type="domain" description="Mannosyl-glycoprotein endo-beta-N-acetylglucosamidase-like" evidence="12">
    <location>
        <begin position="137"/>
        <end position="295"/>
    </location>
</feature>
<feature type="compositionally biased region" description="Polar residues" evidence="11">
    <location>
        <begin position="1"/>
        <end position="14"/>
    </location>
</feature>
<dbReference type="Gene3D" id="2.10.70.40">
    <property type="entry name" value="peptidoglycan hydrolase"/>
    <property type="match status" value="1"/>
</dbReference>
<dbReference type="PRINTS" id="PR01002">
    <property type="entry name" value="FLGFLGJ"/>
</dbReference>
<evidence type="ECO:0000313" key="14">
    <source>
        <dbReference type="Proteomes" id="UP000301751"/>
    </source>
</evidence>
<evidence type="ECO:0000259" key="12">
    <source>
        <dbReference type="SMART" id="SM00047"/>
    </source>
</evidence>
<dbReference type="NCBIfam" id="TIGR02541">
    <property type="entry name" value="flagell_FlgJ"/>
    <property type="match status" value="1"/>
</dbReference>
<dbReference type="InterPro" id="IPR002901">
    <property type="entry name" value="MGlyc_endo_b_GlcNAc-like_dom"/>
</dbReference>
<accession>A0A480B1D9</accession>
<keyword evidence="13" id="KW-0282">Flagellum</keyword>
<keyword evidence="9" id="KW-0961">Cell wall biogenesis/degradation</keyword>
<dbReference type="GO" id="GO:0004040">
    <property type="term" value="F:amidase activity"/>
    <property type="evidence" value="ECO:0007669"/>
    <property type="project" value="InterPro"/>
</dbReference>
<reference evidence="14" key="1">
    <citation type="submission" date="2019-03" db="EMBL/GenBank/DDBJ databases">
        <title>Aquabacterium pictum sp.nov., the first bacteriochlorophyll a-containing freshwater bacterium in the genus Aquabacterium of the class Betaproteobacteria.</title>
        <authorList>
            <person name="Hirose S."/>
            <person name="Tank M."/>
            <person name="Hara E."/>
            <person name="Tamaki H."/>
            <person name="Takaichi S."/>
            <person name="Haruta S."/>
            <person name="Hanada S."/>
        </authorList>
    </citation>
    <scope>NUCLEOTIDE SEQUENCE [LARGE SCALE GENOMIC DNA]</scope>
    <source>
        <strain evidence="14">W35</strain>
    </source>
</reference>
<comment type="function">
    <text evidence="1">Flagellum-specific muramidase which hydrolyzes the peptidoglycan layer to assemble the rod structure in the periplasmic space.</text>
</comment>
<evidence type="ECO:0000256" key="3">
    <source>
        <dbReference type="ARBA" id="ARBA00006880"/>
    </source>
</evidence>
<dbReference type="InterPro" id="IPR019301">
    <property type="entry name" value="Flagellar_prot_FlgJ_N"/>
</dbReference>
<evidence type="ECO:0000256" key="8">
    <source>
        <dbReference type="ARBA" id="ARBA00023295"/>
    </source>
</evidence>
<dbReference type="AlphaFoldDB" id="A0A480B1D9"/>
<comment type="similarity">
    <text evidence="3">In the N-terminal section; belongs to the FlgJ family.</text>
</comment>
<evidence type="ECO:0000256" key="11">
    <source>
        <dbReference type="SAM" id="MobiDB-lite"/>
    </source>
</evidence>
<evidence type="ECO:0000256" key="10">
    <source>
        <dbReference type="ARBA" id="ARBA00030835"/>
    </source>
</evidence>
<evidence type="ECO:0000256" key="1">
    <source>
        <dbReference type="ARBA" id="ARBA00002954"/>
    </source>
</evidence>
<dbReference type="SMART" id="SM00047">
    <property type="entry name" value="LYZ2"/>
    <property type="match status" value="1"/>
</dbReference>
<dbReference type="GO" id="GO:0044780">
    <property type="term" value="P:bacterial-type flagellum assembly"/>
    <property type="evidence" value="ECO:0007669"/>
    <property type="project" value="InterPro"/>
</dbReference>
<comment type="caution">
    <text evidence="13">The sequence shown here is derived from an EMBL/GenBank/DDBJ whole genome shotgun (WGS) entry which is preliminary data.</text>
</comment>
<feature type="region of interest" description="Disordered" evidence="11">
    <location>
        <begin position="111"/>
        <end position="135"/>
    </location>
</feature>
<keyword evidence="7" id="KW-0378">Hydrolase</keyword>
<keyword evidence="13" id="KW-0969">Cilium</keyword>
<dbReference type="Proteomes" id="UP000301751">
    <property type="component" value="Unassembled WGS sequence"/>
</dbReference>
<name>A0A480B1D9_9BURK</name>
<keyword evidence="8" id="KW-0326">Glycosidase</keyword>
<evidence type="ECO:0000256" key="5">
    <source>
        <dbReference type="ARBA" id="ARBA00013433"/>
    </source>
</evidence>
<dbReference type="Pfam" id="PF01832">
    <property type="entry name" value="Glucosaminidase"/>
    <property type="match status" value="1"/>
</dbReference>
<dbReference type="PANTHER" id="PTHR33308:SF9">
    <property type="entry name" value="PEPTIDOGLYCAN HYDROLASE FLGJ"/>
    <property type="match status" value="1"/>
</dbReference>
<gene>
    <name evidence="13" type="primary">flgJ</name>
    <name evidence="13" type="ORF">AQPW35_39690</name>
</gene>
<evidence type="ECO:0000256" key="7">
    <source>
        <dbReference type="ARBA" id="ARBA00022801"/>
    </source>
</evidence>
<comment type="subcellular location">
    <subcellularLocation>
        <location evidence="2">Periplasm</location>
    </subcellularLocation>
</comment>
<evidence type="ECO:0000256" key="6">
    <source>
        <dbReference type="ARBA" id="ARBA00022764"/>
    </source>
</evidence>
<dbReference type="InterPro" id="IPR013377">
    <property type="entry name" value="FlgJ"/>
</dbReference>
<dbReference type="GO" id="GO:0042597">
    <property type="term" value="C:periplasmic space"/>
    <property type="evidence" value="ECO:0007669"/>
    <property type="project" value="UniProtKB-SubCell"/>
</dbReference>
<keyword evidence="14" id="KW-1185">Reference proteome</keyword>
<evidence type="ECO:0000256" key="4">
    <source>
        <dbReference type="ARBA" id="ARBA00007974"/>
    </source>
</evidence>
<dbReference type="GO" id="GO:0016798">
    <property type="term" value="F:hydrolase activity, acting on glycosyl bonds"/>
    <property type="evidence" value="ECO:0007669"/>
    <property type="project" value="UniProtKB-KW"/>
</dbReference>
<keyword evidence="13" id="KW-0966">Cell projection</keyword>
<dbReference type="RefSeq" id="WP_228027199.1">
    <property type="nucleotide sequence ID" value="NZ_BJCL01000012.1"/>
</dbReference>
<comment type="similarity">
    <text evidence="4">In the C-terminal section; belongs to the glycosyl hydrolase 73 family.</text>
</comment>
<dbReference type="PANTHER" id="PTHR33308">
    <property type="entry name" value="PEPTIDOGLYCAN HYDROLASE FLGJ"/>
    <property type="match status" value="1"/>
</dbReference>
<dbReference type="GO" id="GO:0071973">
    <property type="term" value="P:bacterial-type flagellum-dependent cell motility"/>
    <property type="evidence" value="ECO:0007669"/>
    <property type="project" value="TreeGrafter"/>
</dbReference>
<feature type="compositionally biased region" description="Basic and acidic residues" evidence="11">
    <location>
        <begin position="19"/>
        <end position="33"/>
    </location>
</feature>
<evidence type="ECO:0000313" key="13">
    <source>
        <dbReference type="EMBL" id="GCL64888.1"/>
    </source>
</evidence>
<organism evidence="13 14">
    <name type="scientific">Pseudaquabacterium pictum</name>
    <dbReference type="NCBI Taxonomy" id="2315236"/>
    <lineage>
        <taxon>Bacteria</taxon>
        <taxon>Pseudomonadati</taxon>
        <taxon>Pseudomonadota</taxon>
        <taxon>Betaproteobacteria</taxon>
        <taxon>Burkholderiales</taxon>
        <taxon>Sphaerotilaceae</taxon>
        <taxon>Pseudaquabacterium</taxon>
    </lineage>
</organism>
<dbReference type="Pfam" id="PF10135">
    <property type="entry name" value="Rod-binding"/>
    <property type="match status" value="1"/>
</dbReference>
<feature type="region of interest" description="Disordered" evidence="11">
    <location>
        <begin position="1"/>
        <end position="41"/>
    </location>
</feature>
<keyword evidence="6" id="KW-0574">Periplasm</keyword>
<dbReference type="EMBL" id="BJCL01000012">
    <property type="protein sequence ID" value="GCL64888.1"/>
    <property type="molecule type" value="Genomic_DNA"/>
</dbReference>
<dbReference type="InterPro" id="IPR051056">
    <property type="entry name" value="Glycosyl_Hydrolase_73"/>
</dbReference>
<evidence type="ECO:0000256" key="2">
    <source>
        <dbReference type="ARBA" id="ARBA00004418"/>
    </source>
</evidence>
<proteinExistence type="inferred from homology"/>
<sequence>MGTLSNMSLQSPSASDVKLASDGRTLDGLKRDATGNPKGAAREAAKQFESLFMGELLKSMRAATETSGLMDNPGTKLGTEMLDAQLAAKSAGRPGSLSEVIEKQLERQMGLVPGPIPSTRRANESLPTVQETTAAPKVPEKSAAGFVRQHTAAAESAASETGIPAPFMLAQAALETGWGKREIIGRDGTNSHNLFGIKAGGSWNGPTVEVTTTEYIGGQPRKMIQKFRAYANEAESFADYARLMKESPRYAKVVERAADAKAFAMGLQKAGYATDPLYGQKLGQVINTTLRLQRDMA</sequence>
<dbReference type="Gene3D" id="1.10.530.10">
    <property type="match status" value="1"/>
</dbReference>